<dbReference type="AlphaFoldDB" id="A0A368P1K1"/>
<dbReference type="SUPFAM" id="SSF55874">
    <property type="entry name" value="ATPase domain of HSP90 chaperone/DNA topoisomerase II/histidine kinase"/>
    <property type="match status" value="1"/>
</dbReference>
<feature type="domain" description="Histidine kinase" evidence="10">
    <location>
        <begin position="136"/>
        <end position="352"/>
    </location>
</feature>
<keyword evidence="6" id="KW-0418">Kinase</keyword>
<evidence type="ECO:0000256" key="7">
    <source>
        <dbReference type="ARBA" id="ARBA00022840"/>
    </source>
</evidence>
<dbReference type="Pfam" id="PF00512">
    <property type="entry name" value="HisKA"/>
    <property type="match status" value="1"/>
</dbReference>
<reference evidence="11 12" key="1">
    <citation type="submission" date="2018-08" db="EMBL/GenBank/DDBJ databases">
        <title>Genome sequencing of Agrobacterium vitis strain ICMP 10754.</title>
        <authorList>
            <person name="Visnovsky S.B."/>
            <person name="Pitman A.R."/>
        </authorList>
    </citation>
    <scope>NUCLEOTIDE SEQUENCE [LARGE SCALE GENOMIC DNA]</scope>
    <source>
        <strain evidence="11 12">ICMP 10754</strain>
    </source>
</reference>
<dbReference type="Pfam" id="PF02518">
    <property type="entry name" value="HATPase_c"/>
    <property type="match status" value="1"/>
</dbReference>
<keyword evidence="5" id="KW-0547">Nucleotide-binding</keyword>
<dbReference type="EC" id="2.7.13.3" evidence="2"/>
<dbReference type="PANTHER" id="PTHR43065:SF10">
    <property type="entry name" value="PEROXIDE STRESS-ACTIVATED HISTIDINE KINASE MAK3"/>
    <property type="match status" value="1"/>
</dbReference>
<evidence type="ECO:0000256" key="4">
    <source>
        <dbReference type="ARBA" id="ARBA00022679"/>
    </source>
</evidence>
<dbReference type="Gene3D" id="3.30.565.10">
    <property type="entry name" value="Histidine kinase-like ATPase, C-terminal domain"/>
    <property type="match status" value="1"/>
</dbReference>
<dbReference type="PANTHER" id="PTHR43065">
    <property type="entry name" value="SENSOR HISTIDINE KINASE"/>
    <property type="match status" value="1"/>
</dbReference>
<dbReference type="Proteomes" id="UP000436911">
    <property type="component" value="Unassembled WGS sequence"/>
</dbReference>
<dbReference type="PROSITE" id="PS50109">
    <property type="entry name" value="HIS_KIN"/>
    <property type="match status" value="1"/>
</dbReference>
<gene>
    <name evidence="11" type="ORF">DXT89_04810</name>
</gene>
<keyword evidence="9" id="KW-1133">Transmembrane helix</keyword>
<dbReference type="InterPro" id="IPR005467">
    <property type="entry name" value="His_kinase_dom"/>
</dbReference>
<evidence type="ECO:0000259" key="10">
    <source>
        <dbReference type="PROSITE" id="PS50109"/>
    </source>
</evidence>
<dbReference type="SUPFAM" id="SSF47384">
    <property type="entry name" value="Homodimeric domain of signal transducing histidine kinase"/>
    <property type="match status" value="1"/>
</dbReference>
<dbReference type="GO" id="GO:0005524">
    <property type="term" value="F:ATP binding"/>
    <property type="evidence" value="ECO:0007669"/>
    <property type="project" value="UniProtKB-KW"/>
</dbReference>
<accession>A0A368P1K1</accession>
<keyword evidence="4" id="KW-0808">Transferase</keyword>
<protein>
    <recommendedName>
        <fullName evidence="2">histidine kinase</fullName>
        <ecNumber evidence="2">2.7.13.3</ecNumber>
    </recommendedName>
</protein>
<keyword evidence="9" id="KW-0472">Membrane</keyword>
<feature type="transmembrane region" description="Helical" evidence="9">
    <location>
        <begin position="42"/>
        <end position="75"/>
    </location>
</feature>
<dbReference type="InterPro" id="IPR003661">
    <property type="entry name" value="HisK_dim/P_dom"/>
</dbReference>
<evidence type="ECO:0000256" key="9">
    <source>
        <dbReference type="SAM" id="Phobius"/>
    </source>
</evidence>
<dbReference type="GO" id="GO:0000155">
    <property type="term" value="F:phosphorelay sensor kinase activity"/>
    <property type="evidence" value="ECO:0007669"/>
    <property type="project" value="InterPro"/>
</dbReference>
<dbReference type="CDD" id="cd00082">
    <property type="entry name" value="HisKA"/>
    <property type="match status" value="1"/>
</dbReference>
<dbReference type="GeneID" id="60680654"/>
<comment type="caution">
    <text evidence="11">The sequence shown here is derived from an EMBL/GenBank/DDBJ whole genome shotgun (WGS) entry which is preliminary data.</text>
</comment>
<evidence type="ECO:0000313" key="12">
    <source>
        <dbReference type="Proteomes" id="UP000436911"/>
    </source>
</evidence>
<sequence>MKHILFSQHQNRPKLRAVFILFLLVCIFSADTITNFEIAFAVFYIAVILIAIGFLSMRGVVALAMVCICLTVLSLFLTRRGSFESGLLNCGISTCAIGVTTYLALKIVAAQAAIYDAQAQFSRMARLTRLGELTASIAHEVNQPLAAVATSADACRRWLDHTPPNLDRARQAAERIASDVKRASDVIVRVRRLARSEPPQRESFDLNAATTEAIGLAEHELERNSIALEMALAEDLPPVLADRIQIQQVIGNLLLNAIEAMAAVPSFKRELLVSTFLDCDDRIVLAVADSGPGMKQSTLDHLFEAFWTTKESGMGIGLAISRSIIEAHGGRISVTSAHRMGTVVQFSLPLSEESKA</sequence>
<dbReference type="InterPro" id="IPR036097">
    <property type="entry name" value="HisK_dim/P_sf"/>
</dbReference>
<dbReference type="EMBL" id="QUSG01000002">
    <property type="protein sequence ID" value="KAA3530071.1"/>
    <property type="molecule type" value="Genomic_DNA"/>
</dbReference>
<keyword evidence="3" id="KW-0597">Phosphoprotein</keyword>
<evidence type="ECO:0000256" key="8">
    <source>
        <dbReference type="ARBA" id="ARBA00023012"/>
    </source>
</evidence>
<proteinExistence type="predicted"/>
<dbReference type="InterPro" id="IPR004358">
    <property type="entry name" value="Sig_transdc_His_kin-like_C"/>
</dbReference>
<dbReference type="Gene3D" id="1.10.287.130">
    <property type="match status" value="1"/>
</dbReference>
<dbReference type="OrthoDB" id="226486at2"/>
<dbReference type="SMART" id="SM00387">
    <property type="entry name" value="HATPase_c"/>
    <property type="match status" value="1"/>
</dbReference>
<name>A0A368P1K1_AGRVI</name>
<evidence type="ECO:0000256" key="1">
    <source>
        <dbReference type="ARBA" id="ARBA00000085"/>
    </source>
</evidence>
<keyword evidence="7" id="KW-0067">ATP-binding</keyword>
<keyword evidence="8" id="KW-0902">Two-component regulatory system</keyword>
<evidence type="ECO:0000256" key="6">
    <source>
        <dbReference type="ARBA" id="ARBA00022777"/>
    </source>
</evidence>
<organism evidence="11 12">
    <name type="scientific">Agrobacterium vitis</name>
    <name type="common">Rhizobium vitis</name>
    <dbReference type="NCBI Taxonomy" id="373"/>
    <lineage>
        <taxon>Bacteria</taxon>
        <taxon>Pseudomonadati</taxon>
        <taxon>Pseudomonadota</taxon>
        <taxon>Alphaproteobacteria</taxon>
        <taxon>Hyphomicrobiales</taxon>
        <taxon>Rhizobiaceae</taxon>
        <taxon>Rhizobium/Agrobacterium group</taxon>
        <taxon>Agrobacterium</taxon>
    </lineage>
</organism>
<dbReference type="InterPro" id="IPR036890">
    <property type="entry name" value="HATPase_C_sf"/>
</dbReference>
<comment type="catalytic activity">
    <reaction evidence="1">
        <text>ATP + protein L-histidine = ADP + protein N-phospho-L-histidine.</text>
        <dbReference type="EC" id="2.7.13.3"/>
    </reaction>
</comment>
<dbReference type="SMART" id="SM00388">
    <property type="entry name" value="HisKA"/>
    <property type="match status" value="1"/>
</dbReference>
<evidence type="ECO:0000256" key="5">
    <source>
        <dbReference type="ARBA" id="ARBA00022741"/>
    </source>
</evidence>
<dbReference type="PRINTS" id="PR00344">
    <property type="entry name" value="BCTRLSENSOR"/>
</dbReference>
<dbReference type="RefSeq" id="WP_114386210.1">
    <property type="nucleotide sequence ID" value="NZ_CP055266.1"/>
</dbReference>
<evidence type="ECO:0000313" key="11">
    <source>
        <dbReference type="EMBL" id="KAA3530071.1"/>
    </source>
</evidence>
<keyword evidence="9" id="KW-0812">Transmembrane</keyword>
<evidence type="ECO:0000256" key="3">
    <source>
        <dbReference type="ARBA" id="ARBA00022553"/>
    </source>
</evidence>
<evidence type="ECO:0000256" key="2">
    <source>
        <dbReference type="ARBA" id="ARBA00012438"/>
    </source>
</evidence>
<dbReference type="InterPro" id="IPR003594">
    <property type="entry name" value="HATPase_dom"/>
</dbReference>